<dbReference type="Proteomes" id="UP001152795">
    <property type="component" value="Unassembled WGS sequence"/>
</dbReference>
<dbReference type="EMBL" id="CACRXK020006145">
    <property type="protein sequence ID" value="CAB4008513.1"/>
    <property type="molecule type" value="Genomic_DNA"/>
</dbReference>
<reference evidence="1" key="1">
    <citation type="submission" date="2020-04" db="EMBL/GenBank/DDBJ databases">
        <authorList>
            <person name="Alioto T."/>
            <person name="Alioto T."/>
            <person name="Gomez Garrido J."/>
        </authorList>
    </citation>
    <scope>NUCLEOTIDE SEQUENCE</scope>
    <source>
        <strain evidence="1">A484AB</strain>
    </source>
</reference>
<gene>
    <name evidence="1" type="ORF">PACLA_8A027767</name>
</gene>
<comment type="caution">
    <text evidence="1">The sequence shown here is derived from an EMBL/GenBank/DDBJ whole genome shotgun (WGS) entry which is preliminary data.</text>
</comment>
<proteinExistence type="predicted"/>
<organism evidence="1 2">
    <name type="scientific">Paramuricea clavata</name>
    <name type="common">Red gorgonian</name>
    <name type="synonym">Violescent sea-whip</name>
    <dbReference type="NCBI Taxonomy" id="317549"/>
    <lineage>
        <taxon>Eukaryota</taxon>
        <taxon>Metazoa</taxon>
        <taxon>Cnidaria</taxon>
        <taxon>Anthozoa</taxon>
        <taxon>Octocorallia</taxon>
        <taxon>Malacalcyonacea</taxon>
        <taxon>Plexauridae</taxon>
        <taxon>Paramuricea</taxon>
    </lineage>
</organism>
<name>A0A7D9IL07_PARCT</name>
<evidence type="ECO:0000313" key="2">
    <source>
        <dbReference type="Proteomes" id="UP001152795"/>
    </source>
</evidence>
<keyword evidence="2" id="KW-1185">Reference proteome</keyword>
<protein>
    <submittedName>
        <fullName evidence="1">Uncharacterized protein</fullName>
    </submittedName>
</protein>
<sequence>MIKPQKCDELFRTRSAFLAMTRKVFAKNVATSGLLTAEEIILIYNKFNGIDSLDLKRKLPGKRSIDYNIVFPDGVPKFREAVTHHRKNMKRKKPRKKIK</sequence>
<dbReference type="AlphaFoldDB" id="A0A7D9IL07"/>
<accession>A0A7D9IL07</accession>
<evidence type="ECO:0000313" key="1">
    <source>
        <dbReference type="EMBL" id="CAB4008513.1"/>
    </source>
</evidence>